<dbReference type="Proteomes" id="UP000678281">
    <property type="component" value="Unassembled WGS sequence"/>
</dbReference>
<proteinExistence type="predicted"/>
<dbReference type="RefSeq" id="WP_212658956.1">
    <property type="nucleotide sequence ID" value="NZ_JAGXTP010000001.1"/>
</dbReference>
<reference evidence="2" key="1">
    <citation type="submission" date="2021-04" db="EMBL/GenBank/DDBJ databases">
        <title>Devosia litorisediminis sp. nov., isolated from a sand dune.</title>
        <authorList>
            <person name="Park S."/>
            <person name="Yoon J.-H."/>
        </authorList>
    </citation>
    <scope>NUCLEOTIDE SEQUENCE</scope>
    <source>
        <strain evidence="2">BSSL-BM10</strain>
    </source>
</reference>
<keyword evidence="1" id="KW-0812">Transmembrane</keyword>
<dbReference type="EMBL" id="JAGXTP010000001">
    <property type="protein sequence ID" value="MBS3849489.1"/>
    <property type="molecule type" value="Genomic_DNA"/>
</dbReference>
<dbReference type="AlphaFoldDB" id="A0A942IEC1"/>
<keyword evidence="3" id="KW-1185">Reference proteome</keyword>
<accession>A0A942IEC1</accession>
<keyword evidence="1" id="KW-0472">Membrane</keyword>
<protein>
    <submittedName>
        <fullName evidence="2">Uncharacterized protein</fullName>
    </submittedName>
</protein>
<name>A0A942IEC1_9HYPH</name>
<gene>
    <name evidence="2" type="ORF">KD146_12345</name>
</gene>
<evidence type="ECO:0000313" key="2">
    <source>
        <dbReference type="EMBL" id="MBS3849489.1"/>
    </source>
</evidence>
<keyword evidence="1" id="KW-1133">Transmembrane helix</keyword>
<comment type="caution">
    <text evidence="2">The sequence shown here is derived from an EMBL/GenBank/DDBJ whole genome shotgun (WGS) entry which is preliminary data.</text>
</comment>
<evidence type="ECO:0000313" key="3">
    <source>
        <dbReference type="Proteomes" id="UP000678281"/>
    </source>
</evidence>
<evidence type="ECO:0000256" key="1">
    <source>
        <dbReference type="SAM" id="Phobius"/>
    </source>
</evidence>
<sequence length="58" mass="6468">MTHYKRDDAYAHPELTDIISPDEARPGLLRQFANGLGGLVVLMLTGLVLIVMVFWKSP</sequence>
<organism evidence="2 3">
    <name type="scientific">Devosia litorisediminis</name>
    <dbReference type="NCBI Taxonomy" id="2829817"/>
    <lineage>
        <taxon>Bacteria</taxon>
        <taxon>Pseudomonadati</taxon>
        <taxon>Pseudomonadota</taxon>
        <taxon>Alphaproteobacteria</taxon>
        <taxon>Hyphomicrobiales</taxon>
        <taxon>Devosiaceae</taxon>
        <taxon>Devosia</taxon>
    </lineage>
</organism>
<feature type="transmembrane region" description="Helical" evidence="1">
    <location>
        <begin position="35"/>
        <end position="55"/>
    </location>
</feature>